<comment type="caution">
    <text evidence="2">The sequence shown here is derived from an EMBL/GenBank/DDBJ whole genome shotgun (WGS) entry which is preliminary data.</text>
</comment>
<feature type="coiled-coil region" evidence="1">
    <location>
        <begin position="36"/>
        <end position="63"/>
    </location>
</feature>
<sequence length="69" mass="7891">MSAARSVGDRWVPKIPERRPSYDELAALVVRQMATIEAQRETIARLEASVERLSARVAELERRQGRNRS</sequence>
<proteinExistence type="predicted"/>
<gene>
    <name evidence="2" type="ORF">ACFPZ3_31350</name>
</gene>
<dbReference type="EMBL" id="JBHSPA010000037">
    <property type="protein sequence ID" value="MFC5828389.1"/>
    <property type="molecule type" value="Genomic_DNA"/>
</dbReference>
<evidence type="ECO:0000256" key="1">
    <source>
        <dbReference type="SAM" id="Coils"/>
    </source>
</evidence>
<keyword evidence="3" id="KW-1185">Reference proteome</keyword>
<name>A0ABW1CTN7_9ACTN</name>
<accession>A0ABW1CTN7</accession>
<evidence type="ECO:0000313" key="3">
    <source>
        <dbReference type="Proteomes" id="UP001596058"/>
    </source>
</evidence>
<reference evidence="3" key="1">
    <citation type="journal article" date="2019" name="Int. J. Syst. Evol. Microbiol.">
        <title>The Global Catalogue of Microorganisms (GCM) 10K type strain sequencing project: providing services to taxonomists for standard genome sequencing and annotation.</title>
        <authorList>
            <consortium name="The Broad Institute Genomics Platform"/>
            <consortium name="The Broad Institute Genome Sequencing Center for Infectious Disease"/>
            <person name="Wu L."/>
            <person name="Ma J."/>
        </authorList>
    </citation>
    <scope>NUCLEOTIDE SEQUENCE [LARGE SCALE GENOMIC DNA]</scope>
    <source>
        <strain evidence="3">CCUG 53903</strain>
    </source>
</reference>
<keyword evidence="1" id="KW-0175">Coiled coil</keyword>
<dbReference type="RefSeq" id="WP_379517894.1">
    <property type="nucleotide sequence ID" value="NZ_JBHSPA010000037.1"/>
</dbReference>
<evidence type="ECO:0000313" key="2">
    <source>
        <dbReference type="EMBL" id="MFC5828389.1"/>
    </source>
</evidence>
<dbReference type="Proteomes" id="UP001596058">
    <property type="component" value="Unassembled WGS sequence"/>
</dbReference>
<protein>
    <submittedName>
        <fullName evidence="2">Uncharacterized protein</fullName>
    </submittedName>
</protein>
<organism evidence="2 3">
    <name type="scientific">Nonomuraea insulae</name>
    <dbReference type="NCBI Taxonomy" id="1616787"/>
    <lineage>
        <taxon>Bacteria</taxon>
        <taxon>Bacillati</taxon>
        <taxon>Actinomycetota</taxon>
        <taxon>Actinomycetes</taxon>
        <taxon>Streptosporangiales</taxon>
        <taxon>Streptosporangiaceae</taxon>
        <taxon>Nonomuraea</taxon>
    </lineage>
</organism>